<dbReference type="CTD" id="8230770"/>
<keyword evidence="7 11" id="KW-0472">Membrane</keyword>
<dbReference type="PANTHER" id="PTHR21483">
    <property type="entry name" value="RNA POLYMERASE II-ASSOCIATED PROTEIN 1"/>
    <property type="match status" value="1"/>
</dbReference>
<dbReference type="InterPro" id="IPR013929">
    <property type="entry name" value="RPAP1_C"/>
</dbReference>
<organism>
    <name type="scientific">Pediculus humanus subsp. corporis</name>
    <name type="common">Body louse</name>
    <dbReference type="NCBI Taxonomy" id="121224"/>
    <lineage>
        <taxon>Eukaryota</taxon>
        <taxon>Metazoa</taxon>
        <taxon>Ecdysozoa</taxon>
        <taxon>Arthropoda</taxon>
        <taxon>Hexapoda</taxon>
        <taxon>Insecta</taxon>
        <taxon>Pterygota</taxon>
        <taxon>Neoptera</taxon>
        <taxon>Paraneoptera</taxon>
        <taxon>Psocodea</taxon>
        <taxon>Troctomorpha</taxon>
        <taxon>Phthiraptera</taxon>
        <taxon>Anoplura</taxon>
        <taxon>Pediculidae</taxon>
        <taxon>Pediculus</taxon>
    </lineage>
</organism>
<dbReference type="eggNOG" id="KOG4732">
    <property type="taxonomic scope" value="Eukaryota"/>
</dbReference>
<dbReference type="InterPro" id="IPR013930">
    <property type="entry name" value="RPAP1_N"/>
</dbReference>
<dbReference type="OMA" id="ITHSHEE"/>
<dbReference type="Pfam" id="PF25766">
    <property type="entry name" value="TPR_RPAP1"/>
    <property type="match status" value="1"/>
</dbReference>
<evidence type="ECO:0000259" key="12">
    <source>
        <dbReference type="Pfam" id="PF08620"/>
    </source>
</evidence>
<keyword evidence="4" id="KW-1003">Cell membrane</keyword>
<feature type="transmembrane region" description="Helical" evidence="11">
    <location>
        <begin position="1192"/>
        <end position="1210"/>
    </location>
</feature>
<accession>E0VJE1</accession>
<reference evidence="16" key="3">
    <citation type="submission" date="2020-05" db="UniProtKB">
        <authorList>
            <consortium name="EnsemblMetazoa"/>
        </authorList>
    </citation>
    <scope>IDENTIFICATION</scope>
    <source>
        <strain evidence="16">USDA</strain>
    </source>
</reference>
<evidence type="ECO:0000256" key="2">
    <source>
        <dbReference type="ARBA" id="ARBA00004651"/>
    </source>
</evidence>
<protein>
    <submittedName>
        <fullName evidence="15">Predicted protein</fullName>
    </submittedName>
</protein>
<keyword evidence="8" id="KW-0804">Transcription</keyword>
<dbReference type="STRING" id="121224.E0VJE1"/>
<evidence type="ECO:0000256" key="1">
    <source>
        <dbReference type="ARBA" id="ARBA00004123"/>
    </source>
</evidence>
<dbReference type="InterPro" id="IPR039913">
    <property type="entry name" value="RPAP1/Rba50"/>
</dbReference>
<feature type="transmembrane region" description="Helical" evidence="11">
    <location>
        <begin position="1275"/>
        <end position="1295"/>
    </location>
</feature>
<dbReference type="OrthoDB" id="348201at2759"/>
<dbReference type="SUPFAM" id="SSF48371">
    <property type="entry name" value="ARM repeat"/>
    <property type="match status" value="1"/>
</dbReference>
<keyword evidence="5 11" id="KW-0812">Transmembrane</keyword>
<dbReference type="InterPro" id="IPR057989">
    <property type="entry name" value="TPR_RPAP1/MINIYO-like"/>
</dbReference>
<dbReference type="GeneID" id="8230770"/>
<comment type="similarity">
    <text evidence="3">Belongs to the RPAP1 family.</text>
</comment>
<evidence type="ECO:0000259" key="13">
    <source>
        <dbReference type="Pfam" id="PF08621"/>
    </source>
</evidence>
<dbReference type="Pfam" id="PF08621">
    <property type="entry name" value="RPAP1_N"/>
    <property type="match status" value="1"/>
</dbReference>
<dbReference type="FunCoup" id="E0VJE1">
    <property type="interactions" value="1413"/>
</dbReference>
<dbReference type="PANTHER" id="PTHR21483:SF18">
    <property type="entry name" value="RNA POLYMERASE II-ASSOCIATED PROTEIN 1"/>
    <property type="match status" value="1"/>
</dbReference>
<comment type="subcellular location">
    <subcellularLocation>
        <location evidence="2">Cell membrane</location>
        <topology evidence="2">Multi-pass membrane protein</topology>
    </subcellularLocation>
    <subcellularLocation>
        <location evidence="1">Nucleus</location>
    </subcellularLocation>
</comment>
<feature type="transmembrane region" description="Helical" evidence="11">
    <location>
        <begin position="1143"/>
        <end position="1168"/>
    </location>
</feature>
<proteinExistence type="inferred from homology"/>
<dbReference type="EMBL" id="AAZO01002828">
    <property type="status" value="NOT_ANNOTATED_CDS"/>
    <property type="molecule type" value="Genomic_DNA"/>
</dbReference>
<evidence type="ECO:0000256" key="10">
    <source>
        <dbReference type="SAM" id="Coils"/>
    </source>
</evidence>
<evidence type="ECO:0000256" key="7">
    <source>
        <dbReference type="ARBA" id="ARBA00023136"/>
    </source>
</evidence>
<evidence type="ECO:0000256" key="8">
    <source>
        <dbReference type="ARBA" id="ARBA00023163"/>
    </source>
</evidence>
<evidence type="ECO:0000256" key="6">
    <source>
        <dbReference type="ARBA" id="ARBA00022989"/>
    </source>
</evidence>
<evidence type="ECO:0000256" key="11">
    <source>
        <dbReference type="SAM" id="Phobius"/>
    </source>
</evidence>
<dbReference type="EnsemblMetazoa" id="PHUM243920-RA">
    <property type="protein sequence ID" value="PHUM243920-PA"/>
    <property type="gene ID" value="PHUM243920"/>
</dbReference>
<feature type="coiled-coil region" evidence="10">
    <location>
        <begin position="123"/>
        <end position="157"/>
    </location>
</feature>
<evidence type="ECO:0000256" key="4">
    <source>
        <dbReference type="ARBA" id="ARBA00022475"/>
    </source>
</evidence>
<dbReference type="GO" id="GO:0005886">
    <property type="term" value="C:plasma membrane"/>
    <property type="evidence" value="ECO:0007669"/>
    <property type="project" value="UniProtKB-SubCell"/>
</dbReference>
<feature type="domain" description="RPAP1 C-terminal" evidence="12">
    <location>
        <begin position="245"/>
        <end position="309"/>
    </location>
</feature>
<feature type="domain" description="RPAP1 N-terminal" evidence="13">
    <location>
        <begin position="135"/>
        <end position="179"/>
    </location>
</feature>
<sequence length="1352" mass="158855">MHRRPNIRETEDDLLSQQEEFFKSNKKEIPPNCNLNKSANETFNEQNININIFEKQTCTISDRAKTESNEGFPKLFTVDLSTKREKNKKQSLFAAEMNKRKGKTAIIVDNINETSDETSGNMLPICSQNLNKLNEEINEANLEILSKMTEKEILQEQEKLLNTIDKKTIDFLKNKKLKTNQEPSKDFSIDSTCKNLDNKDDIKKEVEKLMDMKWTNLDLLEPEKLEWIGDIPDKKALDSNQPYSARFDFTGELQPYTTTVDVRSSLYHHGDEPERPGYTIQELYQLSRSQILQQRIIALNTLGNIIRKTKLGYYDKCFDGQLLNKLVESDLFFLLRFSIDDNTLISSAVYCLYYLICNEPDEYSLDKLLGVTNKDIQPILSNVVNKNDDKEEDMKDYILISCDLIKGILRTDLIQRLSYILNNFKLTRETICKIFSCLIRIARHSLEASEKIFQNDNLMKMVFKHINCDKPVYEGVKLLRILSSQSDNIVKSLVQNYNVKTLLNFLELDENHDISKKEFYLLKLEILYFYKTLLNQRLFIDEFKSWCPSVIRLLLFYVQKVDVNVDNDFDFELFSGITSLITICTKRNILHDSNILSMLEICLEKWLTQLIQSNQYNFAICKAIGSIFRFFNSYSKIFGFGRINGEFIKKINLCLTLLFESSVFREMCIALSSFSYILNSSLVTRDPENLPSLCSVYYGGREYLKMVQNHSSLPFLLNLSKYLLNCFYNFPDFSELVKKLLNDANIQNYLQKISECREIHYSWFMRYETIFLSAMMELMSLVKHDNFCYLGFHLIPLLRVDEEKRFEKIIKIILKSEKWNRMNDDAFTNDLINVYSEFLIRKNKFYYKNDLIPKEWMYKVLIKLHEKDNAVAVAKVLKFISNILDEMPMVLKRVSFTLRYYYLCYVFLNDSYVFNTEIQFLLEKLFDDVIKNKNKVDLNMEIKGSKSFYDLFTELIIQYAGVSYGLPIFAKFIMFPLQNTQNVSFRKLLWFEYLHVLRVVTLPYPMDNFIDIKAFLEPLETDESLLVAYLTSISSNVITKLRNPFVYYIAVGNVNKYLNSKNEDEKLLNLIFQGNEIILSKDDSCVKIVRFVNLAAFTGGIATMFLTIIIKEKIICKGLNEITQLYLIYGSKVHHDQFKLKKYFLLLTGTIFNYLATVFPLLLMALYAQKTKTPKVITYAYYGYSMWLENVFVYRFVTLIGFVGDVYASVTRYPIDINMPKYQIYKELKNNRLREKIIKDFIDVILNVYKYAFFFWVCWSFTMVLQFVLKVNWRLRIFGWCFFISLRIIIIIYSCTTIKTELEIYSYQLLHLKPDFNAVGFFSLDYPLFHSMVAAVATYIVILMQLKSGQSL</sequence>
<dbReference type="Proteomes" id="UP000009046">
    <property type="component" value="Unassembled WGS sequence"/>
</dbReference>
<feature type="transmembrane region" description="Helical" evidence="11">
    <location>
        <begin position="1316"/>
        <end position="1342"/>
    </location>
</feature>
<dbReference type="HOGENOM" id="CLU_257626_0_0_1"/>
<dbReference type="InterPro" id="IPR011989">
    <property type="entry name" value="ARM-like"/>
</dbReference>
<evidence type="ECO:0000256" key="5">
    <source>
        <dbReference type="ARBA" id="ARBA00022692"/>
    </source>
</evidence>
<evidence type="ECO:0000259" key="14">
    <source>
        <dbReference type="Pfam" id="PF25766"/>
    </source>
</evidence>
<keyword evidence="10" id="KW-0175">Coiled coil</keyword>
<keyword evidence="6 11" id="KW-1133">Transmembrane helix</keyword>
<dbReference type="GO" id="GO:0006366">
    <property type="term" value="P:transcription by RNA polymerase II"/>
    <property type="evidence" value="ECO:0007669"/>
    <property type="project" value="InterPro"/>
</dbReference>
<gene>
    <name evidence="16" type="primary">8230770</name>
    <name evidence="15" type="ORF">Phum_PHUM243920</name>
</gene>
<name>E0VJE1_PEDHC</name>
<dbReference type="Pfam" id="PF08395">
    <property type="entry name" value="7tm_7"/>
    <property type="match status" value="1"/>
</dbReference>
<reference evidence="15" key="2">
    <citation type="submission" date="2007-04" db="EMBL/GenBank/DDBJ databases">
        <title>The genome of the human body louse.</title>
        <authorList>
            <consortium name="The Human Body Louse Genome Consortium"/>
            <person name="Kirkness E."/>
            <person name="Walenz B."/>
            <person name="Hass B."/>
            <person name="Bruggner R."/>
            <person name="Strausberg R."/>
        </authorList>
    </citation>
    <scope>NUCLEOTIDE SEQUENCE</scope>
    <source>
        <strain evidence="15">USDA</strain>
    </source>
</reference>
<dbReference type="InterPro" id="IPR016024">
    <property type="entry name" value="ARM-type_fold"/>
</dbReference>
<evidence type="ECO:0000313" key="15">
    <source>
        <dbReference type="EMBL" id="EEB13497.1"/>
    </source>
</evidence>
<dbReference type="RefSeq" id="XP_002426235.1">
    <property type="nucleotide sequence ID" value="XM_002426190.1"/>
</dbReference>
<reference evidence="15" key="1">
    <citation type="submission" date="2007-04" db="EMBL/GenBank/DDBJ databases">
        <title>Annotation of Pediculus humanus corporis strain USDA.</title>
        <authorList>
            <person name="Kirkness E."/>
            <person name="Hannick L."/>
            <person name="Hass B."/>
            <person name="Bruggner R."/>
            <person name="Lawson D."/>
            <person name="Bidwell S."/>
            <person name="Joardar V."/>
            <person name="Caler E."/>
            <person name="Walenz B."/>
            <person name="Inman J."/>
            <person name="Schobel S."/>
            <person name="Galinsky K."/>
            <person name="Amedeo P."/>
            <person name="Strausberg R."/>
        </authorList>
    </citation>
    <scope>NUCLEOTIDE SEQUENCE</scope>
    <source>
        <strain evidence="15">USDA</strain>
    </source>
</reference>
<keyword evidence="17" id="KW-1185">Reference proteome</keyword>
<dbReference type="eggNOG" id="KOG1894">
    <property type="taxonomic scope" value="Eukaryota"/>
</dbReference>
<keyword evidence="9" id="KW-0539">Nucleus</keyword>
<feature type="transmembrane region" description="Helical" evidence="11">
    <location>
        <begin position="1248"/>
        <end position="1269"/>
    </location>
</feature>
<dbReference type="InterPro" id="IPR013604">
    <property type="entry name" value="7TM_chemorcpt"/>
</dbReference>
<dbReference type="Pfam" id="PF08620">
    <property type="entry name" value="RPAP1_C"/>
    <property type="match status" value="1"/>
</dbReference>
<evidence type="ECO:0000256" key="9">
    <source>
        <dbReference type="ARBA" id="ARBA00023242"/>
    </source>
</evidence>
<dbReference type="EMBL" id="DS235222">
    <property type="protein sequence ID" value="EEB13497.1"/>
    <property type="molecule type" value="Genomic_DNA"/>
</dbReference>
<feature type="transmembrane region" description="Helical" evidence="11">
    <location>
        <begin position="1091"/>
        <end position="1110"/>
    </location>
</feature>
<dbReference type="KEGG" id="phu:Phum_PHUM243920"/>
<evidence type="ECO:0000313" key="16">
    <source>
        <dbReference type="EnsemblMetazoa" id="PHUM243920-PA"/>
    </source>
</evidence>
<dbReference type="InParanoid" id="E0VJE1"/>
<feature type="domain" description="RPAP1/MINIYO-like TPR repeats" evidence="14">
    <location>
        <begin position="866"/>
        <end position="1065"/>
    </location>
</feature>
<dbReference type="Gene3D" id="1.25.10.10">
    <property type="entry name" value="Leucine-rich Repeat Variant"/>
    <property type="match status" value="1"/>
</dbReference>
<evidence type="ECO:0000313" key="17">
    <source>
        <dbReference type="Proteomes" id="UP000009046"/>
    </source>
</evidence>
<dbReference type="VEuPathDB" id="VectorBase:PHUM243920"/>
<evidence type="ECO:0000256" key="3">
    <source>
        <dbReference type="ARBA" id="ARBA00009953"/>
    </source>
</evidence>
<dbReference type="GO" id="GO:0050909">
    <property type="term" value="P:sensory perception of taste"/>
    <property type="evidence" value="ECO:0007669"/>
    <property type="project" value="InterPro"/>
</dbReference>